<dbReference type="VEuPathDB" id="FungiDB:AMAG_13383"/>
<dbReference type="InterPro" id="IPR036188">
    <property type="entry name" value="FAD/NAD-bd_sf"/>
</dbReference>
<organism evidence="6 7">
    <name type="scientific">Allomyces macrogynus (strain ATCC 38327)</name>
    <name type="common">Allomyces javanicus var. macrogynus</name>
    <dbReference type="NCBI Taxonomy" id="578462"/>
    <lineage>
        <taxon>Eukaryota</taxon>
        <taxon>Fungi</taxon>
        <taxon>Fungi incertae sedis</taxon>
        <taxon>Blastocladiomycota</taxon>
        <taxon>Blastocladiomycetes</taxon>
        <taxon>Blastocladiales</taxon>
        <taxon>Blastocladiaceae</taxon>
        <taxon>Allomyces</taxon>
    </lineage>
</organism>
<evidence type="ECO:0000256" key="2">
    <source>
        <dbReference type="ARBA" id="ARBA00022630"/>
    </source>
</evidence>
<reference evidence="6 7" key="1">
    <citation type="submission" date="2009-11" db="EMBL/GenBank/DDBJ databases">
        <title>Annotation of Allomyces macrogynus ATCC 38327.</title>
        <authorList>
            <consortium name="The Broad Institute Genome Sequencing Platform"/>
            <person name="Russ C."/>
            <person name="Cuomo C."/>
            <person name="Burger G."/>
            <person name="Gray M.W."/>
            <person name="Holland P.W.H."/>
            <person name="King N."/>
            <person name="Lang F.B.F."/>
            <person name="Roger A.J."/>
            <person name="Ruiz-Trillo I."/>
            <person name="Young S.K."/>
            <person name="Zeng Q."/>
            <person name="Gargeya S."/>
            <person name="Fitzgerald M."/>
            <person name="Haas B."/>
            <person name="Abouelleil A."/>
            <person name="Alvarado L."/>
            <person name="Arachchi H.M."/>
            <person name="Berlin A."/>
            <person name="Chapman S.B."/>
            <person name="Gearin G."/>
            <person name="Goldberg J."/>
            <person name="Griggs A."/>
            <person name="Gujja S."/>
            <person name="Hansen M."/>
            <person name="Heiman D."/>
            <person name="Howarth C."/>
            <person name="Larimer J."/>
            <person name="Lui A."/>
            <person name="MacDonald P.J.P."/>
            <person name="McCowen C."/>
            <person name="Montmayeur A."/>
            <person name="Murphy C."/>
            <person name="Neiman D."/>
            <person name="Pearson M."/>
            <person name="Priest M."/>
            <person name="Roberts A."/>
            <person name="Saif S."/>
            <person name="Shea T."/>
            <person name="Sisk P."/>
            <person name="Stolte C."/>
            <person name="Sykes S."/>
            <person name="Wortman J."/>
            <person name="Nusbaum C."/>
            <person name="Birren B."/>
        </authorList>
    </citation>
    <scope>NUCLEOTIDE SEQUENCE [LARGE SCALE GENOMIC DNA]</scope>
    <source>
        <strain evidence="6 7">ATCC 38327</strain>
    </source>
</reference>
<dbReference type="Pfam" id="PF01494">
    <property type="entry name" value="FAD_binding_3"/>
    <property type="match status" value="2"/>
</dbReference>
<evidence type="ECO:0000313" key="7">
    <source>
        <dbReference type="Proteomes" id="UP000054350"/>
    </source>
</evidence>
<accession>A0A0L0T1Y6</accession>
<dbReference type="PRINTS" id="PR00420">
    <property type="entry name" value="RNGMNOXGNASE"/>
</dbReference>
<dbReference type="EMBL" id="GG745358">
    <property type="protein sequence ID" value="KNE68742.1"/>
    <property type="molecule type" value="Genomic_DNA"/>
</dbReference>
<name>A0A0L0T1Y6_ALLM3</name>
<dbReference type="Gene3D" id="3.50.50.60">
    <property type="entry name" value="FAD/NAD(P)-binding domain"/>
    <property type="match status" value="2"/>
</dbReference>
<dbReference type="Gene3D" id="3.30.70.2450">
    <property type="match status" value="1"/>
</dbReference>
<protein>
    <recommendedName>
        <fullName evidence="5">FAD-binding domain-containing protein</fullName>
    </recommendedName>
</protein>
<dbReference type="SUPFAM" id="SSF51905">
    <property type="entry name" value="FAD/NAD(P)-binding domain"/>
    <property type="match status" value="1"/>
</dbReference>
<dbReference type="STRING" id="578462.A0A0L0T1Y6"/>
<dbReference type="PANTHER" id="PTHR43004:SF19">
    <property type="entry name" value="BINDING MONOOXYGENASE, PUTATIVE (JCVI)-RELATED"/>
    <property type="match status" value="1"/>
</dbReference>
<sequence length="466" mass="50200">MVETPVNGGPMLGDATMGPIARVAFPPADTAQSPYLFALVRVQSHTERILIADLERRGVRVAWSTGVTDLHVGEASDETHPVTSTFSTNQSIKCEYLVACDGGKSTVRHLLKILFAGHTRSDVFWMADVGIRAHGAIITFPLQTTITTGDAPLHRFVALGGDEQAAKWHDGTSGAAQNRVDKDTYTDKHAGTAAGVAPPTLAAVEWLFNERITFPGWATVLNADGTRDESNQSSTGYTLSGPQWQTQFTVNERVAASYAAHNAPCSSRVTPRMNMGLQDAHNLAWKPVTALTHNVHPCALLASYESEREPVAQAIIKNTSRAPDYAAHWSWLVSLLGTLVVRIAAWVPSLFRFEKLSPNVGLGLFLPRVSQPVDAVAQAGTVKLRYPVGHCAPTRGQLVGTDGTVVGLLDLYVAAELQHTVLVLTPHDTSSVAFPAFIEGARVHRIHLRSTAPATAAIKHDARPFL</sequence>
<reference evidence="7" key="2">
    <citation type="submission" date="2009-11" db="EMBL/GenBank/DDBJ databases">
        <title>The Genome Sequence of Allomyces macrogynus strain ATCC 38327.</title>
        <authorList>
            <consortium name="The Broad Institute Genome Sequencing Platform"/>
            <person name="Russ C."/>
            <person name="Cuomo C."/>
            <person name="Shea T."/>
            <person name="Young S.K."/>
            <person name="Zeng Q."/>
            <person name="Koehrsen M."/>
            <person name="Haas B."/>
            <person name="Borodovsky M."/>
            <person name="Guigo R."/>
            <person name="Alvarado L."/>
            <person name="Berlin A."/>
            <person name="Borenstein D."/>
            <person name="Chen Z."/>
            <person name="Engels R."/>
            <person name="Freedman E."/>
            <person name="Gellesch M."/>
            <person name="Goldberg J."/>
            <person name="Griggs A."/>
            <person name="Gujja S."/>
            <person name="Heiman D."/>
            <person name="Hepburn T."/>
            <person name="Howarth C."/>
            <person name="Jen D."/>
            <person name="Larson L."/>
            <person name="Lewis B."/>
            <person name="Mehta T."/>
            <person name="Park D."/>
            <person name="Pearson M."/>
            <person name="Roberts A."/>
            <person name="Saif S."/>
            <person name="Shenoy N."/>
            <person name="Sisk P."/>
            <person name="Stolte C."/>
            <person name="Sykes S."/>
            <person name="Walk T."/>
            <person name="White J."/>
            <person name="Yandava C."/>
            <person name="Burger G."/>
            <person name="Gray M.W."/>
            <person name="Holland P.W.H."/>
            <person name="King N."/>
            <person name="Lang F.B.F."/>
            <person name="Roger A.J."/>
            <person name="Ruiz-Trillo I."/>
            <person name="Lander E."/>
            <person name="Nusbaum C."/>
        </authorList>
    </citation>
    <scope>NUCLEOTIDE SEQUENCE [LARGE SCALE GENOMIC DNA]</scope>
    <source>
        <strain evidence="7">ATCC 38327</strain>
    </source>
</reference>
<evidence type="ECO:0000259" key="5">
    <source>
        <dbReference type="Pfam" id="PF01494"/>
    </source>
</evidence>
<dbReference type="Proteomes" id="UP000054350">
    <property type="component" value="Unassembled WGS sequence"/>
</dbReference>
<evidence type="ECO:0000256" key="4">
    <source>
        <dbReference type="ARBA" id="ARBA00023002"/>
    </source>
</evidence>
<comment type="cofactor">
    <cofactor evidence="1">
        <name>FAD</name>
        <dbReference type="ChEBI" id="CHEBI:57692"/>
    </cofactor>
</comment>
<dbReference type="InterPro" id="IPR050641">
    <property type="entry name" value="RIFMO-like"/>
</dbReference>
<dbReference type="GO" id="GO:0071949">
    <property type="term" value="F:FAD binding"/>
    <property type="evidence" value="ECO:0007669"/>
    <property type="project" value="InterPro"/>
</dbReference>
<gene>
    <name evidence="6" type="ORF">AMAG_13383</name>
</gene>
<dbReference type="OrthoDB" id="1716816at2759"/>
<dbReference type="AlphaFoldDB" id="A0A0L0T1Y6"/>
<keyword evidence="7" id="KW-1185">Reference proteome</keyword>
<proteinExistence type="predicted"/>
<feature type="domain" description="FAD-binding" evidence="5">
    <location>
        <begin position="273"/>
        <end position="319"/>
    </location>
</feature>
<keyword evidence="2" id="KW-0285">Flavoprotein</keyword>
<evidence type="ECO:0000256" key="3">
    <source>
        <dbReference type="ARBA" id="ARBA00022827"/>
    </source>
</evidence>
<evidence type="ECO:0000313" key="6">
    <source>
        <dbReference type="EMBL" id="KNE68742.1"/>
    </source>
</evidence>
<feature type="domain" description="FAD-binding" evidence="5">
    <location>
        <begin position="27"/>
        <end position="133"/>
    </location>
</feature>
<keyword evidence="4" id="KW-0560">Oxidoreductase</keyword>
<dbReference type="InterPro" id="IPR002938">
    <property type="entry name" value="FAD-bd"/>
</dbReference>
<keyword evidence="3" id="KW-0274">FAD</keyword>
<evidence type="ECO:0000256" key="1">
    <source>
        <dbReference type="ARBA" id="ARBA00001974"/>
    </source>
</evidence>
<dbReference type="GO" id="GO:0016709">
    <property type="term" value="F:oxidoreductase activity, acting on paired donors, with incorporation or reduction of molecular oxygen, NAD(P)H as one donor, and incorporation of one atom of oxygen"/>
    <property type="evidence" value="ECO:0007669"/>
    <property type="project" value="UniProtKB-ARBA"/>
</dbReference>
<dbReference type="PANTHER" id="PTHR43004">
    <property type="entry name" value="TRK SYSTEM POTASSIUM UPTAKE PROTEIN"/>
    <property type="match status" value="1"/>
</dbReference>